<dbReference type="Pfam" id="PF00132">
    <property type="entry name" value="Hexapep"/>
    <property type="match status" value="2"/>
</dbReference>
<feature type="active site" description="Proton acceptor" evidence="18">
    <location>
        <position position="361"/>
    </location>
</feature>
<keyword evidence="8 18" id="KW-0677">Repeat</keyword>
<dbReference type="GO" id="GO:0008360">
    <property type="term" value="P:regulation of cell shape"/>
    <property type="evidence" value="ECO:0007669"/>
    <property type="project" value="UniProtKB-KW"/>
</dbReference>
<reference evidence="20 21" key="1">
    <citation type="submission" date="2018-12" db="EMBL/GenBank/DDBJ databases">
        <authorList>
            <consortium name="Pathogen Informatics"/>
        </authorList>
    </citation>
    <scope>NUCLEOTIDE SEQUENCE [LARGE SCALE GENOMIC DNA]</scope>
    <source>
        <strain evidence="20 21">NCTC12227</strain>
    </source>
</reference>
<feature type="binding site" evidence="18">
    <location>
        <position position="138"/>
    </location>
    <ligand>
        <name>UDP-N-acetyl-alpha-D-glucosamine</name>
        <dbReference type="ChEBI" id="CHEBI:57705"/>
    </ligand>
</feature>
<evidence type="ECO:0000256" key="3">
    <source>
        <dbReference type="ARBA" id="ARBA00007947"/>
    </source>
</evidence>
<dbReference type="EC" id="2.3.1.157" evidence="18"/>
<feature type="region of interest" description="N-acetyltransferase" evidence="18">
    <location>
        <begin position="249"/>
        <end position="458"/>
    </location>
</feature>
<dbReference type="GO" id="GO:0009245">
    <property type="term" value="P:lipid A biosynthetic process"/>
    <property type="evidence" value="ECO:0007669"/>
    <property type="project" value="UniProtKB-UniRule"/>
</dbReference>
<dbReference type="SUPFAM" id="SSF53448">
    <property type="entry name" value="Nucleotide-diphospho-sugar transferases"/>
    <property type="match status" value="1"/>
</dbReference>
<comment type="cofactor">
    <cofactor evidence="18">
        <name>Mg(2+)</name>
        <dbReference type="ChEBI" id="CHEBI:18420"/>
    </cofactor>
    <text evidence="18">Binds 1 Mg(2+) ion per subunit.</text>
</comment>
<dbReference type="KEGG" id="nani:NCTC12227_01925"/>
<dbReference type="GO" id="GO:0003977">
    <property type="term" value="F:UDP-N-acetylglucosamine diphosphorylase activity"/>
    <property type="evidence" value="ECO:0007669"/>
    <property type="project" value="UniProtKB-UniRule"/>
</dbReference>
<dbReference type="OrthoDB" id="9775031at2"/>
<feature type="binding site" evidence="18">
    <location>
        <position position="225"/>
    </location>
    <ligand>
        <name>UDP-N-acetyl-alpha-D-glucosamine</name>
        <dbReference type="ChEBI" id="CHEBI:57705"/>
    </ligand>
</feature>
<keyword evidence="21" id="KW-1185">Reference proteome</keyword>
<evidence type="ECO:0000259" key="19">
    <source>
        <dbReference type="Pfam" id="PF12804"/>
    </source>
</evidence>
<evidence type="ECO:0000256" key="11">
    <source>
        <dbReference type="ARBA" id="ARBA00022984"/>
    </source>
</evidence>
<evidence type="ECO:0000256" key="14">
    <source>
        <dbReference type="ARBA" id="ARBA00023316"/>
    </source>
</evidence>
<feature type="region of interest" description="Pyrophosphorylase" evidence="18">
    <location>
        <begin position="1"/>
        <end position="227"/>
    </location>
</feature>
<evidence type="ECO:0000313" key="20">
    <source>
        <dbReference type="EMBL" id="VEJ22146.1"/>
    </source>
</evidence>
<dbReference type="Gene3D" id="3.90.550.10">
    <property type="entry name" value="Spore Coat Polysaccharide Biosynthesis Protein SpsA, Chain A"/>
    <property type="match status" value="1"/>
</dbReference>
<dbReference type="UniPathway" id="UPA00973"/>
<feature type="binding site" evidence="18">
    <location>
        <position position="375"/>
    </location>
    <ligand>
        <name>UDP-N-acetyl-alpha-D-glucosamine</name>
        <dbReference type="ChEBI" id="CHEBI:57705"/>
    </ligand>
</feature>
<dbReference type="STRING" id="326522.BWD08_07445"/>
<dbReference type="GO" id="GO:0019134">
    <property type="term" value="F:glucosamine-1-phosphate N-acetyltransferase activity"/>
    <property type="evidence" value="ECO:0007669"/>
    <property type="project" value="UniProtKB-UniRule"/>
</dbReference>
<dbReference type="GO" id="GO:0000287">
    <property type="term" value="F:magnesium ion binding"/>
    <property type="evidence" value="ECO:0007669"/>
    <property type="project" value="UniProtKB-UniRule"/>
</dbReference>
<dbReference type="InterPro" id="IPR005882">
    <property type="entry name" value="Bifunctional_GlmU"/>
</dbReference>
<keyword evidence="12 18" id="KW-0511">Multifunctional enzyme</keyword>
<evidence type="ECO:0000256" key="1">
    <source>
        <dbReference type="ARBA" id="ARBA00004496"/>
    </source>
</evidence>
<feature type="domain" description="MobA-like NTP transferase" evidence="19">
    <location>
        <begin position="9"/>
        <end position="122"/>
    </location>
</feature>
<comment type="similarity">
    <text evidence="3 18">In the N-terminal section; belongs to the N-acetylglucosamine-1-phosphate uridyltransferase family.</text>
</comment>
<organism evidence="20 21">
    <name type="scientific">Neisseria animaloris</name>
    <dbReference type="NCBI Taxonomy" id="326522"/>
    <lineage>
        <taxon>Bacteria</taxon>
        <taxon>Pseudomonadati</taxon>
        <taxon>Pseudomonadota</taxon>
        <taxon>Betaproteobacteria</taxon>
        <taxon>Neisseriales</taxon>
        <taxon>Neisseriaceae</taxon>
        <taxon>Neisseria</taxon>
    </lineage>
</organism>
<feature type="binding site" evidence="18">
    <location>
        <position position="331"/>
    </location>
    <ligand>
        <name>UDP-N-acetyl-alpha-D-glucosamine</name>
        <dbReference type="ChEBI" id="CHEBI:57705"/>
    </ligand>
</feature>
<dbReference type="InterPro" id="IPR050065">
    <property type="entry name" value="GlmU-like"/>
</dbReference>
<evidence type="ECO:0000256" key="13">
    <source>
        <dbReference type="ARBA" id="ARBA00023315"/>
    </source>
</evidence>
<dbReference type="PANTHER" id="PTHR43584">
    <property type="entry name" value="NUCLEOTIDYL TRANSFERASE"/>
    <property type="match status" value="1"/>
</dbReference>
<evidence type="ECO:0000256" key="16">
    <source>
        <dbReference type="ARBA" id="ARBA00048493"/>
    </source>
</evidence>
<dbReference type="PANTHER" id="PTHR43584:SF3">
    <property type="entry name" value="BIFUNCTIONAL PROTEIN GLMU"/>
    <property type="match status" value="1"/>
</dbReference>
<evidence type="ECO:0000256" key="2">
    <source>
        <dbReference type="ARBA" id="ARBA00007707"/>
    </source>
</evidence>
<feature type="region of interest" description="Linker" evidence="18">
    <location>
        <begin position="228"/>
        <end position="248"/>
    </location>
</feature>
<dbReference type="EC" id="2.7.7.23" evidence="18"/>
<feature type="binding site" evidence="18">
    <location>
        <position position="25"/>
    </location>
    <ligand>
        <name>UDP-N-acetyl-alpha-D-glucosamine</name>
        <dbReference type="ChEBI" id="CHEBI:57705"/>
    </ligand>
</feature>
<keyword evidence="13 18" id="KW-0012">Acyltransferase</keyword>
<dbReference type="SUPFAM" id="SSF51161">
    <property type="entry name" value="Trimeric LpxA-like enzymes"/>
    <property type="match status" value="1"/>
</dbReference>
<comment type="pathway">
    <text evidence="18">Nucleotide-sugar biosynthesis; UDP-N-acetyl-alpha-D-glucosamine biosynthesis; UDP-N-acetyl-alpha-D-glucosamine from N-acetyl-alpha-D-glucosamine 1-phosphate: step 1/1.</text>
</comment>
<dbReference type="GO" id="GO:0016020">
    <property type="term" value="C:membrane"/>
    <property type="evidence" value="ECO:0007669"/>
    <property type="project" value="GOC"/>
</dbReference>
<dbReference type="InterPro" id="IPR018357">
    <property type="entry name" value="Hexapep_transf_CS"/>
</dbReference>
<accession>A0A1X3CIJ7</accession>
<evidence type="ECO:0000256" key="12">
    <source>
        <dbReference type="ARBA" id="ARBA00023268"/>
    </source>
</evidence>
<dbReference type="GO" id="GO:0000902">
    <property type="term" value="P:cell morphogenesis"/>
    <property type="evidence" value="ECO:0007669"/>
    <property type="project" value="UniProtKB-UniRule"/>
</dbReference>
<evidence type="ECO:0000256" key="15">
    <source>
        <dbReference type="ARBA" id="ARBA00048247"/>
    </source>
</evidence>
<dbReference type="Pfam" id="PF12804">
    <property type="entry name" value="NTP_transf_3"/>
    <property type="match status" value="1"/>
</dbReference>
<dbReference type="GO" id="GO:0005737">
    <property type="term" value="C:cytoplasm"/>
    <property type="evidence" value="ECO:0007669"/>
    <property type="project" value="UniProtKB-SubCell"/>
</dbReference>
<feature type="binding site" evidence="18">
    <location>
        <position position="364"/>
    </location>
    <ligand>
        <name>UDP-N-acetyl-alpha-D-glucosamine</name>
        <dbReference type="ChEBI" id="CHEBI:57705"/>
    </ligand>
</feature>
<keyword evidence="4 18" id="KW-0963">Cytoplasm</keyword>
<name>A0A1X3CIJ7_9NEIS</name>
<proteinExistence type="inferred from homology"/>
<evidence type="ECO:0000256" key="7">
    <source>
        <dbReference type="ARBA" id="ARBA00022723"/>
    </source>
</evidence>
<protein>
    <recommendedName>
        <fullName evidence="18">Bifunctional protein GlmU</fullName>
    </recommendedName>
    <domain>
        <recommendedName>
            <fullName evidence="18">UDP-N-acetylglucosamine pyrophosphorylase</fullName>
            <ecNumber evidence="18">2.7.7.23</ecNumber>
        </recommendedName>
        <alternativeName>
            <fullName evidence="18">N-acetylglucosamine-1-phosphate uridyltransferase</fullName>
        </alternativeName>
    </domain>
    <domain>
        <recommendedName>
            <fullName evidence="18">Glucosamine-1-phosphate N-acetyltransferase</fullName>
            <ecNumber evidence="18">2.3.1.157</ecNumber>
        </recommendedName>
    </domain>
</protein>
<keyword evidence="7 18" id="KW-0479">Metal-binding</keyword>
<keyword evidence="9 18" id="KW-0460">Magnesium</keyword>
<evidence type="ECO:0000256" key="9">
    <source>
        <dbReference type="ARBA" id="ARBA00022842"/>
    </source>
</evidence>
<dbReference type="AlphaFoldDB" id="A0A1X3CIJ7"/>
<dbReference type="NCBIfam" id="TIGR01173">
    <property type="entry name" value="glmU"/>
    <property type="match status" value="1"/>
</dbReference>
<feature type="binding site" evidence="18">
    <location>
        <begin position="80"/>
        <end position="81"/>
    </location>
    <ligand>
        <name>UDP-N-acetyl-alpha-D-glucosamine</name>
        <dbReference type="ChEBI" id="CHEBI:57705"/>
    </ligand>
</feature>
<dbReference type="CDD" id="cd03353">
    <property type="entry name" value="LbH_GlmU_C"/>
    <property type="match status" value="1"/>
</dbReference>
<evidence type="ECO:0000256" key="10">
    <source>
        <dbReference type="ARBA" id="ARBA00022960"/>
    </source>
</evidence>
<keyword evidence="10 18" id="KW-0133">Cell shape</keyword>
<feature type="binding site" evidence="18">
    <location>
        <position position="225"/>
    </location>
    <ligand>
        <name>Mg(2+)</name>
        <dbReference type="ChEBI" id="CHEBI:18420"/>
    </ligand>
</feature>
<gene>
    <name evidence="18 20" type="primary">glmU</name>
    <name evidence="20" type="ORF">NCTC12227_01925</name>
</gene>
<feature type="binding site" evidence="18">
    <location>
        <position position="349"/>
    </location>
    <ligand>
        <name>UDP-N-acetyl-alpha-D-glucosamine</name>
        <dbReference type="ChEBI" id="CHEBI:57705"/>
    </ligand>
</feature>
<dbReference type="RefSeq" id="WP_085390600.1">
    <property type="nucleotide sequence ID" value="NZ_LR134440.1"/>
</dbReference>
<evidence type="ECO:0000256" key="5">
    <source>
        <dbReference type="ARBA" id="ARBA00022679"/>
    </source>
</evidence>
<feature type="binding site" evidence="18">
    <location>
        <position position="378"/>
    </location>
    <ligand>
        <name>acetyl-CoA</name>
        <dbReference type="ChEBI" id="CHEBI:57288"/>
    </ligand>
</feature>
<feature type="binding site" evidence="18">
    <location>
        <position position="438"/>
    </location>
    <ligand>
        <name>acetyl-CoA</name>
        <dbReference type="ChEBI" id="CHEBI:57288"/>
    </ligand>
</feature>
<feature type="binding site" evidence="18">
    <location>
        <position position="403"/>
    </location>
    <ligand>
        <name>acetyl-CoA</name>
        <dbReference type="ChEBI" id="CHEBI:57288"/>
    </ligand>
</feature>
<evidence type="ECO:0000256" key="18">
    <source>
        <dbReference type="HAMAP-Rule" id="MF_01631"/>
    </source>
</evidence>
<dbReference type="GO" id="GO:0009252">
    <property type="term" value="P:peptidoglycan biosynthetic process"/>
    <property type="evidence" value="ECO:0007669"/>
    <property type="project" value="UniProtKB-UniRule"/>
</dbReference>
<evidence type="ECO:0000313" key="21">
    <source>
        <dbReference type="Proteomes" id="UP000268229"/>
    </source>
</evidence>
<comment type="similarity">
    <text evidence="2 18">In the C-terminal section; belongs to the transferase hexapeptide repeat family.</text>
</comment>
<dbReference type="Gene3D" id="2.160.10.10">
    <property type="entry name" value="Hexapeptide repeat proteins"/>
    <property type="match status" value="1"/>
</dbReference>
<evidence type="ECO:0000256" key="4">
    <source>
        <dbReference type="ARBA" id="ARBA00022490"/>
    </source>
</evidence>
<comment type="catalytic activity">
    <reaction evidence="15 18">
        <text>alpha-D-glucosamine 1-phosphate + acetyl-CoA = N-acetyl-alpha-D-glucosamine 1-phosphate + CoA + H(+)</text>
        <dbReference type="Rhea" id="RHEA:13725"/>
        <dbReference type="ChEBI" id="CHEBI:15378"/>
        <dbReference type="ChEBI" id="CHEBI:57287"/>
        <dbReference type="ChEBI" id="CHEBI:57288"/>
        <dbReference type="ChEBI" id="CHEBI:57776"/>
        <dbReference type="ChEBI" id="CHEBI:58516"/>
        <dbReference type="EC" id="2.3.1.157"/>
    </reaction>
</comment>
<comment type="function">
    <text evidence="17 18">Catalyzes the last two sequential reactions in the de novo biosynthetic pathway for UDP-N-acetylglucosamine (UDP-GlcNAc). The C-terminal domain catalyzes the transfer of acetyl group from acetyl coenzyme A to glucosamine-1-phosphate (GlcN-1-P) to produce N-acetylglucosamine-1-phosphate (GlcNAc-1-P), which is converted into UDP-GlcNAc by the transfer of uridine 5-monophosphate (from uridine 5-triphosphate), a reaction catalyzed by the N-terminal domain.</text>
</comment>
<dbReference type="UniPathway" id="UPA00113">
    <property type="reaction ID" value="UER00532"/>
</dbReference>
<feature type="binding site" evidence="18">
    <location>
        <position position="75"/>
    </location>
    <ligand>
        <name>UDP-N-acetyl-alpha-D-glucosamine</name>
        <dbReference type="ChEBI" id="CHEBI:57705"/>
    </ligand>
</feature>
<comment type="pathway">
    <text evidence="18">Nucleotide-sugar biosynthesis; UDP-N-acetyl-alpha-D-glucosamine biosynthesis; N-acetyl-alpha-D-glucosamine 1-phosphate from alpha-D-glucosamine 6-phosphate (route II): step 2/2.</text>
</comment>
<evidence type="ECO:0000256" key="8">
    <source>
        <dbReference type="ARBA" id="ARBA00022737"/>
    </source>
</evidence>
<dbReference type="InterPro" id="IPR029044">
    <property type="entry name" value="Nucleotide-diphossugar_trans"/>
</dbReference>
<dbReference type="InterPro" id="IPR001451">
    <property type="entry name" value="Hexapep"/>
</dbReference>
<keyword evidence="11 18" id="KW-0573">Peptidoglycan synthesis</keyword>
<feature type="binding site" evidence="18">
    <location>
        <begin position="11"/>
        <end position="14"/>
    </location>
    <ligand>
        <name>UDP-N-acetyl-alpha-D-glucosamine</name>
        <dbReference type="ChEBI" id="CHEBI:57705"/>
    </ligand>
</feature>
<sequence>MSSSPLHIVILAAGKGTRMYSKLPKVLHEIGGEPMVQRVIDTAQSLNPQSICVVIGHGKEQVLARVERDVNWVEQTEQLGTGHAVKMALPHLPKEGRTLVLYGDVPLTDADTLQKLLDAAGNEVGLLTDVLDDPTGYGRIIREGGKVVAIVEEKDADAAQKAVKETNTGILVLPNAKLEGWLNSLSSNNAQGEYYLTDLIALANSDGIAVHPVQVSASYLAAGVNNKVQLAELERIFQNNQAQALLKAGVTLRDPARFDLRGRLKHGQDVVIDVNVVIEGDVELGDDVEIGAHCVIKNAKIASGTQIAPFSHLEGCEVGEDARIGPFARLRPNAKLAGEVHIGNFVEVKNTVMGKGSKANHLTYLGDAEIGSKTNIGAGTITANYDGVNKHKTEIGDDVRIGSNVVLVAPVKLGNKVTVGAGSSITKNCEDNTLAVARARQTVIEGWERPEKSGKKAS</sequence>
<dbReference type="GO" id="GO:0006048">
    <property type="term" value="P:UDP-N-acetylglucosamine biosynthetic process"/>
    <property type="evidence" value="ECO:0007669"/>
    <property type="project" value="UniProtKB-UniPathway"/>
</dbReference>
<feature type="binding site" evidence="18">
    <location>
        <position position="421"/>
    </location>
    <ligand>
        <name>acetyl-CoA</name>
        <dbReference type="ChEBI" id="CHEBI:57288"/>
    </ligand>
</feature>
<dbReference type="InterPro" id="IPR025877">
    <property type="entry name" value="MobA-like_NTP_Trfase"/>
</dbReference>
<dbReference type="InterPro" id="IPR038009">
    <property type="entry name" value="GlmU_C_LbH"/>
</dbReference>
<dbReference type="PROSITE" id="PS00101">
    <property type="entry name" value="HEXAPEP_TRANSFERASES"/>
    <property type="match status" value="1"/>
</dbReference>
<comment type="subunit">
    <text evidence="18">Homotrimer.</text>
</comment>
<dbReference type="Proteomes" id="UP000268229">
    <property type="component" value="Chromosome"/>
</dbReference>
<evidence type="ECO:0000256" key="6">
    <source>
        <dbReference type="ARBA" id="ARBA00022695"/>
    </source>
</evidence>
<dbReference type="GO" id="GO:0071555">
    <property type="term" value="P:cell wall organization"/>
    <property type="evidence" value="ECO:0007669"/>
    <property type="project" value="UniProtKB-KW"/>
</dbReference>
<feature type="binding site" evidence="18">
    <location>
        <position position="104"/>
    </location>
    <ligand>
        <name>Mg(2+)</name>
        <dbReference type="ChEBI" id="CHEBI:18420"/>
    </ligand>
</feature>
<feature type="binding site" evidence="18">
    <location>
        <position position="152"/>
    </location>
    <ligand>
        <name>UDP-N-acetyl-alpha-D-glucosamine</name>
        <dbReference type="ChEBI" id="CHEBI:57705"/>
    </ligand>
</feature>
<evidence type="ECO:0000256" key="17">
    <source>
        <dbReference type="ARBA" id="ARBA00049628"/>
    </source>
</evidence>
<dbReference type="EMBL" id="LR134516">
    <property type="protein sequence ID" value="VEJ22146.1"/>
    <property type="molecule type" value="Genomic_DNA"/>
</dbReference>
<dbReference type="HAMAP" id="MF_01631">
    <property type="entry name" value="GlmU"/>
    <property type="match status" value="1"/>
</dbReference>
<dbReference type="InterPro" id="IPR011004">
    <property type="entry name" value="Trimer_LpxA-like_sf"/>
</dbReference>
<feature type="binding site" evidence="18">
    <location>
        <position position="167"/>
    </location>
    <ligand>
        <name>UDP-N-acetyl-alpha-D-glucosamine</name>
        <dbReference type="ChEBI" id="CHEBI:57705"/>
    </ligand>
</feature>
<feature type="binding site" evidence="18">
    <location>
        <begin position="102"/>
        <end position="104"/>
    </location>
    <ligand>
        <name>UDP-N-acetyl-alpha-D-glucosamine</name>
        <dbReference type="ChEBI" id="CHEBI:57705"/>
    </ligand>
</feature>
<feature type="binding site" evidence="18">
    <location>
        <begin position="384"/>
        <end position="385"/>
    </location>
    <ligand>
        <name>acetyl-CoA</name>
        <dbReference type="ChEBI" id="CHEBI:57288"/>
    </ligand>
</feature>
<comment type="subcellular location">
    <subcellularLocation>
        <location evidence="1 18">Cytoplasm</location>
    </subcellularLocation>
</comment>
<dbReference type="CDD" id="cd02540">
    <property type="entry name" value="GT2_GlmU_N_bac"/>
    <property type="match status" value="1"/>
</dbReference>
<keyword evidence="6 18" id="KW-0548">Nucleotidyltransferase</keyword>
<comment type="catalytic activity">
    <reaction evidence="16 18">
        <text>N-acetyl-alpha-D-glucosamine 1-phosphate + UTP + H(+) = UDP-N-acetyl-alpha-D-glucosamine + diphosphate</text>
        <dbReference type="Rhea" id="RHEA:13509"/>
        <dbReference type="ChEBI" id="CHEBI:15378"/>
        <dbReference type="ChEBI" id="CHEBI:33019"/>
        <dbReference type="ChEBI" id="CHEBI:46398"/>
        <dbReference type="ChEBI" id="CHEBI:57705"/>
        <dbReference type="ChEBI" id="CHEBI:57776"/>
        <dbReference type="EC" id="2.7.7.23"/>
    </reaction>
</comment>
<keyword evidence="5 18" id="KW-0808">Transferase</keyword>
<comment type="pathway">
    <text evidence="18">Bacterial outer membrane biogenesis; LPS lipid A biosynthesis.</text>
</comment>
<keyword evidence="14 18" id="KW-0961">Cell wall biogenesis/degradation</keyword>